<feature type="transmembrane region" description="Helical" evidence="1">
    <location>
        <begin position="214"/>
        <end position="232"/>
    </location>
</feature>
<feature type="transmembrane region" description="Helical" evidence="1">
    <location>
        <begin position="184"/>
        <end position="202"/>
    </location>
</feature>
<sequence>MTNNSTTTDSKRYAWVDYAKGIAIILVVYRHLAYGLLAKGIEMPASIIAANDMLYSFRMPLFFLLSGAFFVRSLSKRGENSFVFNKINTLLYPYLLWAIVQITLQIVFSAYTNSSRTLADYLDIFLQPRKLDQLWYLFALFNVTILYLTVNLLTKGNKYIHLLIGLVFLGFSPTIREYSALYDIMLHYIFFAVGDFGAKFFFQENVQQRLSNPQYLFFSFFVFIGLQFYYLFHQDMNMFLYLPIALYGCLFVIQLSSCLAASNKLQFFRTIGHYSLYIYLLHVSIAAILREILIRSGLTNGTILLVILIPSAISLSLLIYKCCVKFGFSFLFTGQFKVKQRSKSVSLQ</sequence>
<dbReference type="Proteomes" id="UP000260644">
    <property type="component" value="Unassembled WGS sequence"/>
</dbReference>
<reference evidence="3 4" key="1">
    <citation type="submission" date="2018-07" db="EMBL/GenBank/DDBJ databases">
        <title>Chitinophaga K2CV101002-2 sp. nov., isolated from a monsoon evergreen broad-leaved forest soil.</title>
        <authorList>
            <person name="Lv Y."/>
        </authorList>
    </citation>
    <scope>NUCLEOTIDE SEQUENCE [LARGE SCALE GENOMIC DNA]</scope>
    <source>
        <strain evidence="3 4">GDMCC 1.1288</strain>
    </source>
</reference>
<keyword evidence="3" id="KW-0808">Transferase</keyword>
<feature type="transmembrane region" description="Helical" evidence="1">
    <location>
        <begin position="160"/>
        <end position="178"/>
    </location>
</feature>
<evidence type="ECO:0000313" key="3">
    <source>
        <dbReference type="EMBL" id="RFS19560.1"/>
    </source>
</evidence>
<organism evidence="3 4">
    <name type="scientific">Chitinophaga silvatica</name>
    <dbReference type="NCBI Taxonomy" id="2282649"/>
    <lineage>
        <taxon>Bacteria</taxon>
        <taxon>Pseudomonadati</taxon>
        <taxon>Bacteroidota</taxon>
        <taxon>Chitinophagia</taxon>
        <taxon>Chitinophagales</taxon>
        <taxon>Chitinophagaceae</taxon>
        <taxon>Chitinophaga</taxon>
    </lineage>
</organism>
<feature type="transmembrane region" description="Helical" evidence="1">
    <location>
        <begin position="274"/>
        <end position="294"/>
    </location>
</feature>
<feature type="transmembrane region" description="Helical" evidence="1">
    <location>
        <begin position="21"/>
        <end position="41"/>
    </location>
</feature>
<protein>
    <submittedName>
        <fullName evidence="3">Acyltransferase</fullName>
    </submittedName>
</protein>
<dbReference type="EMBL" id="QPMM01000013">
    <property type="protein sequence ID" value="RFS19560.1"/>
    <property type="molecule type" value="Genomic_DNA"/>
</dbReference>
<name>A0A3E1Y4A9_9BACT</name>
<dbReference type="PANTHER" id="PTHR37312:SF1">
    <property type="entry name" value="MEMBRANE-BOUND ACYLTRANSFERASE YKRP-RELATED"/>
    <property type="match status" value="1"/>
</dbReference>
<accession>A0A3E1Y4A9</accession>
<dbReference type="OrthoDB" id="9809782at2"/>
<dbReference type="AlphaFoldDB" id="A0A3E1Y4A9"/>
<feature type="domain" description="Acyltransferase 3" evidence="2">
    <location>
        <begin position="14"/>
        <end position="320"/>
    </location>
</feature>
<dbReference type="Pfam" id="PF01757">
    <property type="entry name" value="Acyl_transf_3"/>
    <property type="match status" value="1"/>
</dbReference>
<keyword evidence="1" id="KW-1133">Transmembrane helix</keyword>
<keyword evidence="3" id="KW-0012">Acyltransferase</keyword>
<keyword evidence="1" id="KW-0812">Transmembrane</keyword>
<evidence type="ECO:0000259" key="2">
    <source>
        <dbReference type="Pfam" id="PF01757"/>
    </source>
</evidence>
<dbReference type="InterPro" id="IPR002656">
    <property type="entry name" value="Acyl_transf_3_dom"/>
</dbReference>
<gene>
    <name evidence="3" type="ORF">DVR12_23305</name>
</gene>
<dbReference type="InterPro" id="IPR052734">
    <property type="entry name" value="Nod_factor_acetyltransferase"/>
</dbReference>
<evidence type="ECO:0000313" key="4">
    <source>
        <dbReference type="Proteomes" id="UP000260644"/>
    </source>
</evidence>
<evidence type="ECO:0000256" key="1">
    <source>
        <dbReference type="SAM" id="Phobius"/>
    </source>
</evidence>
<feature type="transmembrane region" description="Helical" evidence="1">
    <location>
        <begin position="238"/>
        <end position="262"/>
    </location>
</feature>
<dbReference type="RefSeq" id="WP_116978214.1">
    <property type="nucleotide sequence ID" value="NZ_QPMM01000013.1"/>
</dbReference>
<proteinExistence type="predicted"/>
<dbReference type="GO" id="GO:0016747">
    <property type="term" value="F:acyltransferase activity, transferring groups other than amino-acyl groups"/>
    <property type="evidence" value="ECO:0007669"/>
    <property type="project" value="InterPro"/>
</dbReference>
<feature type="transmembrane region" description="Helical" evidence="1">
    <location>
        <begin position="134"/>
        <end position="153"/>
    </location>
</feature>
<feature type="transmembrane region" description="Helical" evidence="1">
    <location>
        <begin position="300"/>
        <end position="320"/>
    </location>
</feature>
<dbReference type="PANTHER" id="PTHR37312">
    <property type="entry name" value="MEMBRANE-BOUND ACYLTRANSFERASE YKRP-RELATED"/>
    <property type="match status" value="1"/>
</dbReference>
<feature type="transmembrane region" description="Helical" evidence="1">
    <location>
        <begin position="53"/>
        <end position="71"/>
    </location>
</feature>
<feature type="transmembrane region" description="Helical" evidence="1">
    <location>
        <begin position="91"/>
        <end position="114"/>
    </location>
</feature>
<comment type="caution">
    <text evidence="3">The sequence shown here is derived from an EMBL/GenBank/DDBJ whole genome shotgun (WGS) entry which is preliminary data.</text>
</comment>
<keyword evidence="4" id="KW-1185">Reference proteome</keyword>
<keyword evidence="1" id="KW-0472">Membrane</keyword>